<protein>
    <submittedName>
        <fullName evidence="5">4-hydroxythreonine-4-phosphate dehydrogenase PdxA</fullName>
    </submittedName>
</protein>
<dbReference type="Proteomes" id="UP000482295">
    <property type="component" value="Unassembled WGS sequence"/>
</dbReference>
<keyword evidence="6" id="KW-1185">Reference proteome</keyword>
<proteinExistence type="predicted"/>
<keyword evidence="3" id="KW-0520">NAD</keyword>
<dbReference type="GO" id="GO:0046872">
    <property type="term" value="F:metal ion binding"/>
    <property type="evidence" value="ECO:0007669"/>
    <property type="project" value="UniProtKB-KW"/>
</dbReference>
<evidence type="ECO:0000256" key="4">
    <source>
        <dbReference type="SAM" id="MobiDB-lite"/>
    </source>
</evidence>
<dbReference type="GO" id="GO:0051287">
    <property type="term" value="F:NAD binding"/>
    <property type="evidence" value="ECO:0007669"/>
    <property type="project" value="InterPro"/>
</dbReference>
<dbReference type="SUPFAM" id="SSF53659">
    <property type="entry name" value="Isocitrate/Isopropylmalate dehydrogenase-like"/>
    <property type="match status" value="1"/>
</dbReference>
<keyword evidence="1" id="KW-0479">Metal-binding</keyword>
<sequence>MNENKRVRVAITHGDTNGVGYELIFKTFSEPDMLELCTPIIYGSPKVATYHRNALEMEANFTIINDASEAKEGRLNLLPVFDEEIKVELGVASEESGEAGLKAIDKALEDYRQGLFDVLVTAPIDNNDKFHFCGQSRYIEDHLETEGNGLSIFIHEGLRVALATRNLPLRQVADSISKESIENKTKELFQSLRRDFRISCPRIAILGLNPKAGDNGLLGSEEEEVIMPAINELVEKEIQVFGPYAADTFFSNGDYQEFDGVLAMYYEQGLSPFRTLSDFQGINYTSGMSLVRTAAEIPNSLAIAGQGVANEQAFRHAIYLAIDIFRNRAEYDEALVHPLPKLYKEKRDESDKVRFAIPHKREDRTPHSERHEEKRG</sequence>
<evidence type="ECO:0000313" key="6">
    <source>
        <dbReference type="Proteomes" id="UP000482295"/>
    </source>
</evidence>
<dbReference type="PANTHER" id="PTHR30004:SF6">
    <property type="entry name" value="D-THREONATE 4-PHOSPHATE DEHYDROGENASE"/>
    <property type="match status" value="1"/>
</dbReference>
<dbReference type="PANTHER" id="PTHR30004">
    <property type="entry name" value="4-HYDROXYTHREONINE-4-PHOSPHATE DEHYDROGENASE"/>
    <property type="match status" value="1"/>
</dbReference>
<dbReference type="RefSeq" id="WP_009436095.1">
    <property type="nucleotide sequence ID" value="NZ_VVIQ01000003.1"/>
</dbReference>
<evidence type="ECO:0000313" key="5">
    <source>
        <dbReference type="EMBL" id="MUL27413.1"/>
    </source>
</evidence>
<dbReference type="Pfam" id="PF04166">
    <property type="entry name" value="PdxA"/>
    <property type="match status" value="1"/>
</dbReference>
<dbReference type="InterPro" id="IPR005255">
    <property type="entry name" value="PdxA_fam"/>
</dbReference>
<evidence type="ECO:0000256" key="2">
    <source>
        <dbReference type="ARBA" id="ARBA00023002"/>
    </source>
</evidence>
<evidence type="ECO:0000256" key="1">
    <source>
        <dbReference type="ARBA" id="ARBA00022723"/>
    </source>
</evidence>
<gene>
    <name evidence="5" type="ORF">F0475_03605</name>
</gene>
<reference evidence="5 6" key="1">
    <citation type="submission" date="2019-09" db="EMBL/GenBank/DDBJ databases">
        <title>Prevotella A2879 sp. nov., isolated from an abscess of a patient.</title>
        <authorList>
            <person name="Buhl M."/>
            <person name="Oberhettinger P."/>
        </authorList>
    </citation>
    <scope>NUCLEOTIDE SEQUENCE [LARGE SCALE GENOMIC DNA]</scope>
    <source>
        <strain evidence="5 6">A2879</strain>
    </source>
</reference>
<organism evidence="5 6">
    <name type="scientific">Prevotella vespertina</name>
    <dbReference type="NCBI Taxonomy" id="2608404"/>
    <lineage>
        <taxon>Bacteria</taxon>
        <taxon>Pseudomonadati</taxon>
        <taxon>Bacteroidota</taxon>
        <taxon>Bacteroidia</taxon>
        <taxon>Bacteroidales</taxon>
        <taxon>Prevotellaceae</taxon>
        <taxon>Prevotella</taxon>
    </lineage>
</organism>
<dbReference type="Gene3D" id="3.40.718.10">
    <property type="entry name" value="Isopropylmalate Dehydrogenase"/>
    <property type="match status" value="1"/>
</dbReference>
<dbReference type="AlphaFoldDB" id="A0A7C9LAG4"/>
<name>A0A7C9LAG4_9BACT</name>
<dbReference type="EMBL" id="VVIQ01000003">
    <property type="protein sequence ID" value="MUL27413.1"/>
    <property type="molecule type" value="Genomic_DNA"/>
</dbReference>
<dbReference type="GO" id="GO:0016491">
    <property type="term" value="F:oxidoreductase activity"/>
    <property type="evidence" value="ECO:0007669"/>
    <property type="project" value="UniProtKB-KW"/>
</dbReference>
<feature type="region of interest" description="Disordered" evidence="4">
    <location>
        <begin position="353"/>
        <end position="376"/>
    </location>
</feature>
<accession>A0A7C9LAG4</accession>
<evidence type="ECO:0000256" key="3">
    <source>
        <dbReference type="ARBA" id="ARBA00023027"/>
    </source>
</evidence>
<keyword evidence="2" id="KW-0560">Oxidoreductase</keyword>
<comment type="caution">
    <text evidence="5">The sequence shown here is derived from an EMBL/GenBank/DDBJ whole genome shotgun (WGS) entry which is preliminary data.</text>
</comment>